<dbReference type="Gene3D" id="3.30.750.24">
    <property type="entry name" value="STAS domain"/>
    <property type="match status" value="1"/>
</dbReference>
<protein>
    <recommendedName>
        <fullName evidence="1">STAS domain-containing protein</fullName>
    </recommendedName>
</protein>
<gene>
    <name evidence="2" type="ORF">GCM10010492_58910</name>
</gene>
<accession>A0ABP3E2U6</accession>
<keyword evidence="3" id="KW-1185">Reference proteome</keyword>
<dbReference type="RefSeq" id="WP_343937198.1">
    <property type="nucleotide sequence ID" value="NZ_BAAABU010000018.1"/>
</dbReference>
<evidence type="ECO:0000313" key="2">
    <source>
        <dbReference type="EMBL" id="GAA0250872.1"/>
    </source>
</evidence>
<dbReference type="PROSITE" id="PS50801">
    <property type="entry name" value="STAS"/>
    <property type="match status" value="1"/>
</dbReference>
<name>A0ABP3E2U6_9PSEU</name>
<reference evidence="3" key="1">
    <citation type="journal article" date="2019" name="Int. J. Syst. Evol. Microbiol.">
        <title>The Global Catalogue of Microorganisms (GCM) 10K type strain sequencing project: providing services to taxonomists for standard genome sequencing and annotation.</title>
        <authorList>
            <consortium name="The Broad Institute Genomics Platform"/>
            <consortium name="The Broad Institute Genome Sequencing Center for Infectious Disease"/>
            <person name="Wu L."/>
            <person name="Ma J."/>
        </authorList>
    </citation>
    <scope>NUCLEOTIDE SEQUENCE [LARGE SCALE GENOMIC DNA]</scope>
    <source>
        <strain evidence="3">JCM 3380</strain>
    </source>
</reference>
<comment type="caution">
    <text evidence="2">The sequence shown here is derived from an EMBL/GenBank/DDBJ whole genome shotgun (WGS) entry which is preliminary data.</text>
</comment>
<proteinExistence type="predicted"/>
<feature type="domain" description="STAS" evidence="1">
    <location>
        <begin position="43"/>
        <end position="118"/>
    </location>
</feature>
<evidence type="ECO:0000259" key="1">
    <source>
        <dbReference type="PROSITE" id="PS50801"/>
    </source>
</evidence>
<organism evidence="2 3">
    <name type="scientific">Saccharothrix mutabilis subsp. mutabilis</name>
    <dbReference type="NCBI Taxonomy" id="66855"/>
    <lineage>
        <taxon>Bacteria</taxon>
        <taxon>Bacillati</taxon>
        <taxon>Actinomycetota</taxon>
        <taxon>Actinomycetes</taxon>
        <taxon>Pseudonocardiales</taxon>
        <taxon>Pseudonocardiaceae</taxon>
        <taxon>Saccharothrix</taxon>
    </lineage>
</organism>
<dbReference type="InterPro" id="IPR002645">
    <property type="entry name" value="STAS_dom"/>
</dbReference>
<dbReference type="Proteomes" id="UP001500416">
    <property type="component" value="Unassembled WGS sequence"/>
</dbReference>
<dbReference type="CDD" id="cd07043">
    <property type="entry name" value="STAS_anti-anti-sigma_factors"/>
    <property type="match status" value="1"/>
</dbReference>
<evidence type="ECO:0000313" key="3">
    <source>
        <dbReference type="Proteomes" id="UP001500416"/>
    </source>
</evidence>
<dbReference type="InterPro" id="IPR036513">
    <property type="entry name" value="STAS_dom_sf"/>
</dbReference>
<sequence>MAIPHPARAAGPVRTAVSPLPRRVDPIAPLPGAVHLDFAGGAGAQVIRVRGLVDRTSAAFLVAQIGCAPAERPRPVLVDLSGTTVADPATAAVLWRLRQSLRARGSRCAVVGPVAPVRLAEGSVGPVVPVRLAEGSVGSAVPVRLAGDRAG</sequence>
<dbReference type="Pfam" id="PF01740">
    <property type="entry name" value="STAS"/>
    <property type="match status" value="1"/>
</dbReference>
<dbReference type="EMBL" id="BAAABU010000018">
    <property type="protein sequence ID" value="GAA0250872.1"/>
    <property type="molecule type" value="Genomic_DNA"/>
</dbReference>
<dbReference type="SUPFAM" id="SSF52091">
    <property type="entry name" value="SpoIIaa-like"/>
    <property type="match status" value="1"/>
</dbReference>